<dbReference type="CDD" id="cd00338">
    <property type="entry name" value="Ser_Recombinase"/>
    <property type="match status" value="1"/>
</dbReference>
<dbReference type="EMBL" id="HF545616">
    <property type="protein sequence ID" value="CCO04216.1"/>
    <property type="molecule type" value="Genomic_DNA"/>
</dbReference>
<protein>
    <recommendedName>
        <fullName evidence="1">Resolvase/invertase-type recombinase catalytic domain-containing protein</fullName>
    </recommendedName>
</protein>
<evidence type="ECO:0000259" key="1">
    <source>
        <dbReference type="PROSITE" id="PS51736"/>
    </source>
</evidence>
<keyword evidence="3" id="KW-1185">Reference proteome</keyword>
<dbReference type="InterPro" id="IPR050639">
    <property type="entry name" value="SSR_resolvase"/>
</dbReference>
<proteinExistence type="predicted"/>
<organism evidence="2 3">
    <name type="scientific">Ruminococcus bicirculans</name>
    <name type="common">ex Wegman et al. 2014</name>
    <dbReference type="NCBI Taxonomy" id="1160721"/>
    <lineage>
        <taxon>Bacteria</taxon>
        <taxon>Bacillati</taxon>
        <taxon>Bacillota</taxon>
        <taxon>Clostridia</taxon>
        <taxon>Eubacteriales</taxon>
        <taxon>Oscillospiraceae</taxon>
        <taxon>Ruminococcus</taxon>
    </lineage>
</organism>
<feature type="domain" description="Resolvase/invertase-type recombinase catalytic" evidence="1">
    <location>
        <begin position="14"/>
        <end position="162"/>
    </location>
</feature>
<dbReference type="InterPro" id="IPR036162">
    <property type="entry name" value="Resolvase-like_N_sf"/>
</dbReference>
<accession>A0ABM9QEX0</accession>
<reference evidence="2 3" key="1">
    <citation type="journal article" date="2014" name="Int. J. Syst. Evol. Microbiol.">
        <title>Complete genome of a new Firmicutes species belonging to the dominant human colonic microbiota ('Ruminococcus bicirculans') reveals two chromosomes and a selective capacity to utilize plant glucans.</title>
        <authorList>
            <consortium name="NISC Comparative Sequencing Program"/>
            <person name="Wegmann U."/>
            <person name="Louis P."/>
            <person name="Goesmann A."/>
            <person name="Henrissat B."/>
            <person name="Duncan S.H."/>
            <person name="Flint H.J."/>
        </authorList>
    </citation>
    <scope>NUCLEOTIDE SEQUENCE [LARGE SCALE GENOMIC DNA]</scope>
    <source>
        <strain evidence="2 3">80/3</strain>
    </source>
</reference>
<dbReference type="PANTHER" id="PTHR30461">
    <property type="entry name" value="DNA-INVERTASE FROM LAMBDOID PROPHAGE"/>
    <property type="match status" value="1"/>
</dbReference>
<dbReference type="PROSITE" id="PS51736">
    <property type="entry name" value="RECOMBINASES_3"/>
    <property type="match status" value="1"/>
</dbReference>
<dbReference type="Pfam" id="PF00239">
    <property type="entry name" value="Resolvase"/>
    <property type="match status" value="1"/>
</dbReference>
<dbReference type="Gene3D" id="3.40.50.1390">
    <property type="entry name" value="Resolvase, N-terminal catalytic domain"/>
    <property type="match status" value="1"/>
</dbReference>
<sequence>MYTTLKQERNRQRTVVFYGRVSTEHEAQISALDNQLQWYDNQAKQHNNWNVIDKYIDEGITGTQTKKIPSFLQMIEDARQGKFDLIVTREVCRFARNTVDTLTFTRELKNLGIEVYFVEDDIWTMDGDGELRLTLMATLAQDESRKISERVHAGQYISRENGVLYGNGNILGYDRVGSTYVINP</sequence>
<evidence type="ECO:0000313" key="2">
    <source>
        <dbReference type="EMBL" id="CCO04216.1"/>
    </source>
</evidence>
<dbReference type="Proteomes" id="UP000027600">
    <property type="component" value="Chromosome I"/>
</dbReference>
<dbReference type="SMART" id="SM00857">
    <property type="entry name" value="Resolvase"/>
    <property type="match status" value="1"/>
</dbReference>
<dbReference type="InterPro" id="IPR006119">
    <property type="entry name" value="Resolv_N"/>
</dbReference>
<gene>
    <name evidence="2" type="ORF">RBI_I00492</name>
</gene>
<name>A0ABM9QEX0_9FIRM</name>
<dbReference type="SUPFAM" id="SSF53041">
    <property type="entry name" value="Resolvase-like"/>
    <property type="match status" value="1"/>
</dbReference>
<dbReference type="PANTHER" id="PTHR30461:SF23">
    <property type="entry name" value="DNA RECOMBINASE-RELATED"/>
    <property type="match status" value="1"/>
</dbReference>
<evidence type="ECO:0000313" key="3">
    <source>
        <dbReference type="Proteomes" id="UP000027600"/>
    </source>
</evidence>